<name>A0A8H7UCY9_MORIS</name>
<evidence type="ECO:0000256" key="6">
    <source>
        <dbReference type="ARBA" id="ARBA00023136"/>
    </source>
</evidence>
<dbReference type="EMBL" id="JAEPQZ010000005">
    <property type="protein sequence ID" value="KAG2181026.1"/>
    <property type="molecule type" value="Genomic_DNA"/>
</dbReference>
<evidence type="ECO:0000256" key="5">
    <source>
        <dbReference type="ARBA" id="ARBA00022989"/>
    </source>
</evidence>
<dbReference type="PANTHER" id="PTHR31145:SF2">
    <property type="entry name" value="FLAVIN CARRIER PROTEIN 2"/>
    <property type="match status" value="1"/>
</dbReference>
<accession>A0A8H7UCY9</accession>
<feature type="transmembrane region" description="Helical" evidence="7">
    <location>
        <begin position="322"/>
        <end position="352"/>
    </location>
</feature>
<evidence type="ECO:0000256" key="8">
    <source>
        <dbReference type="SAM" id="SignalP"/>
    </source>
</evidence>
<dbReference type="AlphaFoldDB" id="A0A8H7UCY9"/>
<keyword evidence="6 7" id="KW-0472">Membrane</keyword>
<dbReference type="InterPro" id="IPR032800">
    <property type="entry name" value="TRP_N"/>
</dbReference>
<organism evidence="10 11">
    <name type="scientific">Mortierella isabellina</name>
    <name type="common">Filamentous fungus</name>
    <name type="synonym">Umbelopsis isabellina</name>
    <dbReference type="NCBI Taxonomy" id="91625"/>
    <lineage>
        <taxon>Eukaryota</taxon>
        <taxon>Fungi</taxon>
        <taxon>Fungi incertae sedis</taxon>
        <taxon>Mucoromycota</taxon>
        <taxon>Mucoromycotina</taxon>
        <taxon>Umbelopsidomycetes</taxon>
        <taxon>Umbelopsidales</taxon>
        <taxon>Umbelopsidaceae</taxon>
        <taxon>Umbelopsis</taxon>
    </lineage>
</organism>
<feature type="domain" description="ML-like" evidence="9">
    <location>
        <begin position="28"/>
        <end position="169"/>
    </location>
</feature>
<evidence type="ECO:0000256" key="3">
    <source>
        <dbReference type="ARBA" id="ARBA00022692"/>
    </source>
</evidence>
<gene>
    <name evidence="10" type="ORF">INT43_008608</name>
</gene>
<dbReference type="GO" id="GO:0009272">
    <property type="term" value="P:fungal-type cell wall biogenesis"/>
    <property type="evidence" value="ECO:0007669"/>
    <property type="project" value="TreeGrafter"/>
</dbReference>
<keyword evidence="3 7" id="KW-0812">Transmembrane</keyword>
<protein>
    <recommendedName>
        <fullName evidence="9">ML-like domain-containing protein</fullName>
    </recommendedName>
</protein>
<sequence>MNIYKLNVGWIAALFLSIGLPRNSVTGQVLSVQSIQSCDNTPDIILNRFDLTYYVSNQTVYLDLAGKSSRQLLNATAGLTFMLYGSNLYNTTYNLCSFNQTGLCPIQANSTFNLTGWQPLPPQFIDKIPAFIFGLPDLGLQTQVTIQSPTTVNQSLCLVTSISNPDAPSFHNPVPRWLSIGLLIGAILQGVISFIYAFFDGQNLSNAVSSSSFPRVTDIVLFFQYVSYSGQLAFNYPDMYKSFTANFAWAMGLINIPFIDNAASTGTAQTSNNSTVSYFVHIMKRADILPMNSMPSNTSVTGIKAYVESINIPDTRLFMTTLLVFVFVLALLTALMLLLWFMIGLLAVIACLQWRKVKVYAVQWPWLYFGYASRLVR</sequence>
<feature type="chain" id="PRO_5034487529" description="ML-like domain-containing protein" evidence="8">
    <location>
        <begin position="28"/>
        <end position="377"/>
    </location>
</feature>
<feature type="transmembrane region" description="Helical" evidence="7">
    <location>
        <begin position="177"/>
        <end position="199"/>
    </location>
</feature>
<keyword evidence="11" id="KW-1185">Reference proteome</keyword>
<evidence type="ECO:0000256" key="7">
    <source>
        <dbReference type="SAM" id="Phobius"/>
    </source>
</evidence>
<dbReference type="Pfam" id="PF14558">
    <property type="entry name" value="TRP_N"/>
    <property type="match status" value="1"/>
</dbReference>
<proteinExistence type="inferred from homology"/>
<dbReference type="InterPro" id="IPR010308">
    <property type="entry name" value="TRP_C"/>
</dbReference>
<comment type="caution">
    <text evidence="10">The sequence shown here is derived from an EMBL/GenBank/DDBJ whole genome shotgun (WGS) entry which is preliminary data.</text>
</comment>
<dbReference type="Proteomes" id="UP000654370">
    <property type="component" value="Unassembled WGS sequence"/>
</dbReference>
<evidence type="ECO:0000259" key="9">
    <source>
        <dbReference type="SMART" id="SM01320"/>
    </source>
</evidence>
<dbReference type="PANTHER" id="PTHR31145">
    <property type="entry name" value="INTEGRAL MEMBRANE PROTEIN (AFU_ORTHOLOGUE AFUA_7G01610)"/>
    <property type="match status" value="1"/>
</dbReference>
<comment type="subcellular location">
    <subcellularLocation>
        <location evidence="1">Membrane</location>
        <topology evidence="1">Multi-pass membrane protein</topology>
    </subcellularLocation>
</comment>
<comment type="similarity">
    <text evidence="2">Belongs to the transient receptor potential (TRP) ion channel family.</text>
</comment>
<evidence type="ECO:0000313" key="10">
    <source>
        <dbReference type="EMBL" id="KAG2181026.1"/>
    </source>
</evidence>
<evidence type="ECO:0000256" key="4">
    <source>
        <dbReference type="ARBA" id="ARBA00022729"/>
    </source>
</evidence>
<dbReference type="GO" id="GO:0055085">
    <property type="term" value="P:transmembrane transport"/>
    <property type="evidence" value="ECO:0007669"/>
    <property type="project" value="TreeGrafter"/>
</dbReference>
<evidence type="ECO:0000256" key="1">
    <source>
        <dbReference type="ARBA" id="ARBA00004141"/>
    </source>
</evidence>
<reference evidence="10" key="1">
    <citation type="submission" date="2020-12" db="EMBL/GenBank/DDBJ databases">
        <title>Metabolic potential, ecology and presence of endohyphal bacteria is reflected in genomic diversity of Mucoromycotina.</title>
        <authorList>
            <person name="Muszewska A."/>
            <person name="Okrasinska A."/>
            <person name="Steczkiewicz K."/>
            <person name="Drgas O."/>
            <person name="Orlowska M."/>
            <person name="Perlinska-Lenart U."/>
            <person name="Aleksandrzak-Piekarczyk T."/>
            <person name="Szatraj K."/>
            <person name="Zielenkiewicz U."/>
            <person name="Pilsyk S."/>
            <person name="Malc E."/>
            <person name="Mieczkowski P."/>
            <person name="Kruszewska J.S."/>
            <person name="Biernat P."/>
            <person name="Pawlowska J."/>
        </authorList>
    </citation>
    <scope>NUCLEOTIDE SEQUENCE</scope>
    <source>
        <strain evidence="10">WA0000067209</strain>
    </source>
</reference>
<evidence type="ECO:0000256" key="2">
    <source>
        <dbReference type="ARBA" id="ARBA00010642"/>
    </source>
</evidence>
<dbReference type="Pfam" id="PF06011">
    <property type="entry name" value="TRP"/>
    <property type="match status" value="1"/>
</dbReference>
<keyword evidence="5 7" id="KW-1133">Transmembrane helix</keyword>
<dbReference type="GO" id="GO:0016020">
    <property type="term" value="C:membrane"/>
    <property type="evidence" value="ECO:0007669"/>
    <property type="project" value="UniProtKB-SubCell"/>
</dbReference>
<dbReference type="SMART" id="SM01320">
    <property type="entry name" value="TRP_N"/>
    <property type="match status" value="1"/>
</dbReference>
<dbReference type="OrthoDB" id="2115177at2759"/>
<evidence type="ECO:0000313" key="11">
    <source>
        <dbReference type="Proteomes" id="UP000654370"/>
    </source>
</evidence>
<dbReference type="InterPro" id="IPR040241">
    <property type="entry name" value="TRP_Flc/Pkd2-like"/>
</dbReference>
<keyword evidence="4 8" id="KW-0732">Signal</keyword>
<feature type="signal peptide" evidence="8">
    <location>
        <begin position="1"/>
        <end position="27"/>
    </location>
</feature>